<sequence>MTPNAPIKNFRLPRFGDNGYTQWVLQGAQGIYDSEEQVRVEGMAMRVYTGDERMALELSLDSPAATLRLHENRAYSEEAIEIVGANFNISGIGWEWSGATKEIVVKNQTVVKFTQGIAGAFVDTGASEGAVVSETEIHSERLVLRTTEEEYYFEFTGGVHVVSNDMDLHSQTLIALADAPAGKAERVATAVAPSELDSIRQIIARENVVIVQSGKTVKADEAQFYPREGRANLAGSASIVLKGAYLSGETIRSQTGEIIIEGSSSTGRSQMILTETGGLGLQGAAALTSETIVLADTITMREQPGENHFLFNGSVEVMSGAVQMRSARMMITANQSQPAKATPGEADTELKVGEVKNIVADGGVHIEQNGQIATGEKVTFFPADERAVLTGDPKVTNGEAIVTGQMMELKPKLAIIRGDEAVPVVVRLPEMPDLGYETFTPKDTTAFAEEKVEPVEMPVQEPELEATVVTSKLLRMVEESTRTVFHFSEGVRVTATNLETTCDRLDVIARESSEAGSNAPLAVERIEALDHVVIQQTVRTATAKKAIILPQEGKLVLEGEAVVEDDRGKVSGHRMTLLQGQRRAIVEGGGPEGERARITLPEMPGSK</sequence>
<dbReference type="RefSeq" id="WP_319834042.1">
    <property type="nucleotide sequence ID" value="NZ_CP138858.1"/>
</dbReference>
<organism evidence="3 4">
    <name type="scientific">Coraliomargarita algicola</name>
    <dbReference type="NCBI Taxonomy" id="3092156"/>
    <lineage>
        <taxon>Bacteria</taxon>
        <taxon>Pseudomonadati</taxon>
        <taxon>Verrucomicrobiota</taxon>
        <taxon>Opitutia</taxon>
        <taxon>Puniceicoccales</taxon>
        <taxon>Coraliomargaritaceae</taxon>
        <taxon>Coraliomargarita</taxon>
    </lineage>
</organism>
<evidence type="ECO:0000313" key="3">
    <source>
        <dbReference type="EMBL" id="WPJ97195.1"/>
    </source>
</evidence>
<evidence type="ECO:0000259" key="2">
    <source>
        <dbReference type="Pfam" id="PF03968"/>
    </source>
</evidence>
<feature type="domain" description="Organic solvent tolerance-like N-terminal" evidence="2">
    <location>
        <begin position="295"/>
        <end position="410"/>
    </location>
</feature>
<feature type="domain" description="Organic solvent tolerance-like N-terminal" evidence="2">
    <location>
        <begin position="151"/>
        <end position="254"/>
    </location>
</feature>
<proteinExistence type="predicted"/>
<evidence type="ECO:0000313" key="4">
    <source>
        <dbReference type="Proteomes" id="UP001324993"/>
    </source>
</evidence>
<accession>A0ABZ0RQE2</accession>
<dbReference type="InterPro" id="IPR052037">
    <property type="entry name" value="LPS_export_LptA"/>
</dbReference>
<dbReference type="Pfam" id="PF06835">
    <property type="entry name" value="LptC"/>
    <property type="match status" value="1"/>
</dbReference>
<protein>
    <submittedName>
        <fullName evidence="3">LptA/OstA family protein</fullName>
    </submittedName>
</protein>
<dbReference type="InterPro" id="IPR010664">
    <property type="entry name" value="LipoPS_assembly_LptC-rel"/>
</dbReference>
<name>A0ABZ0RQE2_9BACT</name>
<dbReference type="PANTHER" id="PTHR36504">
    <property type="entry name" value="LIPOPOLYSACCHARIDE EXPORT SYSTEM PROTEIN LPTA"/>
    <property type="match status" value="1"/>
</dbReference>
<dbReference type="Gene3D" id="2.60.450.10">
    <property type="entry name" value="Lipopolysaccharide (LPS) transport protein A like domain"/>
    <property type="match status" value="4"/>
</dbReference>
<keyword evidence="4" id="KW-1185">Reference proteome</keyword>
<dbReference type="InterPro" id="IPR005653">
    <property type="entry name" value="OstA-like_N"/>
</dbReference>
<dbReference type="EMBL" id="CP138858">
    <property type="protein sequence ID" value="WPJ97195.1"/>
    <property type="molecule type" value="Genomic_DNA"/>
</dbReference>
<gene>
    <name evidence="3" type="ORF">SH580_05665</name>
</gene>
<reference evidence="3 4" key="1">
    <citation type="submission" date="2023-11" db="EMBL/GenBank/DDBJ databases">
        <title>Coraliomargarita sp. nov., isolated from marine algae.</title>
        <authorList>
            <person name="Lee J.K."/>
            <person name="Baek J.H."/>
            <person name="Kim J.M."/>
            <person name="Choi D.G."/>
            <person name="Jeon C.O."/>
        </authorList>
    </citation>
    <scope>NUCLEOTIDE SEQUENCE [LARGE SCALE GENOMIC DNA]</scope>
    <source>
        <strain evidence="3 4">J2-16</strain>
    </source>
</reference>
<feature type="domain" description="Organic solvent tolerance-like N-terminal" evidence="2">
    <location>
        <begin position="486"/>
        <end position="577"/>
    </location>
</feature>
<dbReference type="Pfam" id="PF03968">
    <property type="entry name" value="LptD_N"/>
    <property type="match status" value="3"/>
</dbReference>
<dbReference type="PANTHER" id="PTHR36504:SF1">
    <property type="entry name" value="LIPOPOLYSACCHARIDE EXPORT SYSTEM PROTEIN LPTA"/>
    <property type="match status" value="1"/>
</dbReference>
<evidence type="ECO:0000256" key="1">
    <source>
        <dbReference type="ARBA" id="ARBA00022729"/>
    </source>
</evidence>
<keyword evidence="1" id="KW-0732">Signal</keyword>
<dbReference type="Proteomes" id="UP001324993">
    <property type="component" value="Chromosome"/>
</dbReference>